<feature type="domain" description="Glutamate synthase" evidence="3">
    <location>
        <begin position="152"/>
        <end position="472"/>
    </location>
</feature>
<dbReference type="Proteomes" id="UP001218579">
    <property type="component" value="Unassembled WGS sequence"/>
</dbReference>
<dbReference type="InterPro" id="IPR013785">
    <property type="entry name" value="Aldolase_TIM"/>
</dbReference>
<dbReference type="Pfam" id="PF01645">
    <property type="entry name" value="Glu_synthase"/>
    <property type="match status" value="1"/>
</dbReference>
<dbReference type="PANTHER" id="PTHR43819">
    <property type="entry name" value="ARCHAEAL-TYPE GLUTAMATE SYNTHASE [NADPH]"/>
    <property type="match status" value="1"/>
</dbReference>
<reference evidence="4 5" key="1">
    <citation type="submission" date="2023-01" db="EMBL/GenBank/DDBJ databases">
        <title>Novel species of the genus Asticcacaulis isolated from rivers.</title>
        <authorList>
            <person name="Lu H."/>
        </authorList>
    </citation>
    <scope>NUCLEOTIDE SEQUENCE [LARGE SCALE GENOMIC DNA]</scope>
    <source>
        <strain evidence="4 5">LKC15W</strain>
    </source>
</reference>
<evidence type="ECO:0000256" key="2">
    <source>
        <dbReference type="PIRNR" id="PIRNR006429"/>
    </source>
</evidence>
<dbReference type="InterPro" id="IPR027283">
    <property type="entry name" value="YerD"/>
</dbReference>
<dbReference type="Gene3D" id="3.20.20.70">
    <property type="entry name" value="Aldolase class I"/>
    <property type="match status" value="1"/>
</dbReference>
<comment type="similarity">
    <text evidence="1 2">Belongs to the glutamate synthase family.</text>
</comment>
<protein>
    <submittedName>
        <fullName evidence="4">FMN-binding glutamate synthase family protein</fullName>
    </submittedName>
</protein>
<sequence length="541" mass="59256">MGFTRFFILQLCLVLTLVCAAAGYYLRPELFWPLIILVPLSLTGIGDVLQTSHSILRNYPIIGHFRFILEALRPEIRQYLIEDDRDPVPFSREQRALVYRRAKNVSDKQPFGTIRDVNAIGYGWISHSMRPSKILVPDFRIHIGGRDCLKPYLASVLNISGTSFGAVSANAVMAFNKGAKKGGFAQNTGEGAISKYHRKYGGDLIWQIASGYFGCRTKDGRFDPQIFSQTAALDQVKMIELKLSQGAKPGHGGVLPKNKITGEIARTRLIDRTKDCVSPAAHPEFSTPREMMHFIADLRELSGGKPIGLKLAVGHRTEFLALVKAMLATGVTPDFITIDGGEGGTGAAPVELSNHVGLPLVEGLSFVHNALVGANLRPQIRLGASGKVVSAFDFCRVHALGADFVMSARAFMFAAGCIQARSCHTNHCPTGVATQSKIRQRALVVSDKAPRVENYHRNTLKALSQMLEAAGLNHPRELRPWHLHVRATTGEVVRGDVAYHHVEAGSLLDGTAREGLMKQWHRAQVDSFDPVDEATVETLLA</sequence>
<dbReference type="PIRSF" id="PIRSF500060">
    <property type="entry name" value="UCP500060"/>
    <property type="match status" value="1"/>
</dbReference>
<dbReference type="SUPFAM" id="SSF51395">
    <property type="entry name" value="FMN-linked oxidoreductases"/>
    <property type="match status" value="1"/>
</dbReference>
<evidence type="ECO:0000313" key="4">
    <source>
        <dbReference type="EMBL" id="MDC7677314.1"/>
    </source>
</evidence>
<dbReference type="PANTHER" id="PTHR43819:SF1">
    <property type="entry name" value="ARCHAEAL-TYPE GLUTAMATE SYNTHASE [NADPH]"/>
    <property type="match status" value="1"/>
</dbReference>
<dbReference type="EMBL" id="JAQQKV010000003">
    <property type="protein sequence ID" value="MDC7677314.1"/>
    <property type="molecule type" value="Genomic_DNA"/>
</dbReference>
<dbReference type="InterPro" id="IPR002932">
    <property type="entry name" value="Glu_synthdom"/>
</dbReference>
<comment type="caution">
    <text evidence="4">The sequence shown here is derived from an EMBL/GenBank/DDBJ whole genome shotgun (WGS) entry which is preliminary data.</text>
</comment>
<evidence type="ECO:0000256" key="1">
    <source>
        <dbReference type="ARBA" id="ARBA00009716"/>
    </source>
</evidence>
<dbReference type="InterPro" id="IPR024188">
    <property type="entry name" value="GltB"/>
</dbReference>
<evidence type="ECO:0000313" key="5">
    <source>
        <dbReference type="Proteomes" id="UP001218579"/>
    </source>
</evidence>
<dbReference type="RefSeq" id="WP_272745637.1">
    <property type="nucleotide sequence ID" value="NZ_JAQQKV010000003.1"/>
</dbReference>
<dbReference type="CDD" id="cd02808">
    <property type="entry name" value="GltS_FMN"/>
    <property type="match status" value="1"/>
</dbReference>
<dbReference type="PIRSF" id="PIRSF006429">
    <property type="entry name" value="GOGAT_lg_2"/>
    <property type="match status" value="1"/>
</dbReference>
<accession>A0ABT5HM36</accession>
<evidence type="ECO:0000259" key="3">
    <source>
        <dbReference type="Pfam" id="PF01645"/>
    </source>
</evidence>
<proteinExistence type="inferred from homology"/>
<keyword evidence="5" id="KW-1185">Reference proteome</keyword>
<gene>
    <name evidence="4" type="ORF">PQU98_14305</name>
</gene>
<organism evidence="4 5">
    <name type="scientific">Asticcacaulis machinosus</name>
    <dbReference type="NCBI Taxonomy" id="2984211"/>
    <lineage>
        <taxon>Bacteria</taxon>
        <taxon>Pseudomonadati</taxon>
        <taxon>Pseudomonadota</taxon>
        <taxon>Alphaproteobacteria</taxon>
        <taxon>Caulobacterales</taxon>
        <taxon>Caulobacteraceae</taxon>
        <taxon>Asticcacaulis</taxon>
    </lineage>
</organism>
<name>A0ABT5HM36_9CAUL</name>